<dbReference type="Proteomes" id="UP001236620">
    <property type="component" value="Unassembled WGS sequence"/>
</dbReference>
<feature type="transmembrane region" description="Helical" evidence="1">
    <location>
        <begin position="258"/>
        <end position="275"/>
    </location>
</feature>
<dbReference type="InterPro" id="IPR052710">
    <property type="entry name" value="CAAX_protease"/>
</dbReference>
<comment type="caution">
    <text evidence="3">The sequence shown here is derived from an EMBL/GenBank/DDBJ whole genome shotgun (WGS) entry which is preliminary data.</text>
</comment>
<evidence type="ECO:0000313" key="4">
    <source>
        <dbReference type="Proteomes" id="UP001236620"/>
    </source>
</evidence>
<feature type="transmembrane region" description="Helical" evidence="1">
    <location>
        <begin position="96"/>
        <end position="120"/>
    </location>
</feature>
<dbReference type="GO" id="GO:0006508">
    <property type="term" value="P:proteolysis"/>
    <property type="evidence" value="ECO:0007669"/>
    <property type="project" value="UniProtKB-KW"/>
</dbReference>
<feature type="domain" description="CAAX prenyl protease 2/Lysostaphin resistance protein A-like" evidence="2">
    <location>
        <begin position="227"/>
        <end position="315"/>
    </location>
</feature>
<organism evidence="3 4">
    <name type="scientific">Mycoplasma yeatsii</name>
    <dbReference type="NCBI Taxonomy" id="51365"/>
    <lineage>
        <taxon>Bacteria</taxon>
        <taxon>Bacillati</taxon>
        <taxon>Mycoplasmatota</taxon>
        <taxon>Mollicutes</taxon>
        <taxon>Mycoplasmataceae</taxon>
        <taxon>Mycoplasma</taxon>
    </lineage>
</organism>
<evidence type="ECO:0000313" key="3">
    <source>
        <dbReference type="EMBL" id="MDQ0567940.1"/>
    </source>
</evidence>
<evidence type="ECO:0000259" key="2">
    <source>
        <dbReference type="Pfam" id="PF02517"/>
    </source>
</evidence>
<dbReference type="PANTHER" id="PTHR36435">
    <property type="entry name" value="SLR1288 PROTEIN"/>
    <property type="match status" value="1"/>
</dbReference>
<dbReference type="EMBL" id="JAUSWP010000005">
    <property type="protein sequence ID" value="MDQ0567940.1"/>
    <property type="molecule type" value="Genomic_DNA"/>
</dbReference>
<dbReference type="InterPro" id="IPR003675">
    <property type="entry name" value="Rce1/LyrA-like_dom"/>
</dbReference>
<name>A0ABU0NES8_9MOLU</name>
<gene>
    <name evidence="3" type="ORF">J2Z63_000587</name>
</gene>
<dbReference type="Pfam" id="PF02517">
    <property type="entry name" value="Rce1-like"/>
    <property type="match status" value="1"/>
</dbReference>
<dbReference type="RefSeq" id="WP_307445082.1">
    <property type="nucleotide sequence ID" value="NZ_JAUSWP010000005.1"/>
</dbReference>
<feature type="transmembrane region" description="Helical" evidence="1">
    <location>
        <begin position="132"/>
        <end position="156"/>
    </location>
</feature>
<feature type="transmembrane region" description="Helical" evidence="1">
    <location>
        <begin position="64"/>
        <end position="84"/>
    </location>
</feature>
<keyword evidence="3" id="KW-0645">Protease</keyword>
<evidence type="ECO:0000256" key="1">
    <source>
        <dbReference type="SAM" id="Phobius"/>
    </source>
</evidence>
<feature type="transmembrane region" description="Helical" evidence="1">
    <location>
        <begin position="176"/>
        <end position="198"/>
    </location>
</feature>
<feature type="transmembrane region" description="Helical" evidence="1">
    <location>
        <begin position="33"/>
        <end position="52"/>
    </location>
</feature>
<keyword evidence="1" id="KW-1133">Transmembrane helix</keyword>
<keyword evidence="1" id="KW-0472">Membrane</keyword>
<protein>
    <submittedName>
        <fullName evidence="3">Membrane protease YdiL (CAAX protease family)</fullName>
    </submittedName>
</protein>
<keyword evidence="1" id="KW-0812">Transmembrane</keyword>
<accession>A0ABU0NES8</accession>
<sequence>MFKKITNFQLKSTNVDEKYGFDFYKYNAKVEGIIVLLSIVILPLITLIFLNVFKKQLNINEEQIQLIISVSSLFFSTIGGLIFWKLHPISFFKSGVGILFIYPIAFLIMGIFSSICAQIIPGLFDKESKKITAWGSVFQTFMQLIAEIVLIIYAFLKIDDLKERVKLTLKENKKQLIIVVVVFTAVMFLLGNVLYGIIANKLGLGQSENQQNLIEPLKDKQTKVIYIILLLVFTVFVAPLFEEIIARNAIFTAVGSRWLSIVISMFFFGIMHVGSGDIWNITPYLLGGLFLSLAFDFTRGNITYSWLIHSTYNLISLTITISTN</sequence>
<reference evidence="3" key="1">
    <citation type="submission" date="2023-07" db="EMBL/GenBank/DDBJ databases">
        <title>Genomic Encyclopedia of Type Strains, Phase IV (KMG-IV): sequencing the most valuable type-strain genomes for metagenomic binning, comparative biology and taxonomic classification.</title>
        <authorList>
            <person name="Goeker M."/>
        </authorList>
    </citation>
    <scope>NUCLEOTIDE SEQUENCE [LARGE SCALE GENOMIC DNA]</scope>
    <source>
        <strain evidence="3">DSM 22019</strain>
    </source>
</reference>
<dbReference type="GO" id="GO:0008233">
    <property type="term" value="F:peptidase activity"/>
    <property type="evidence" value="ECO:0007669"/>
    <property type="project" value="UniProtKB-KW"/>
</dbReference>
<keyword evidence="3" id="KW-0378">Hydrolase</keyword>
<feature type="transmembrane region" description="Helical" evidence="1">
    <location>
        <begin position="281"/>
        <end position="298"/>
    </location>
</feature>
<dbReference type="PANTHER" id="PTHR36435:SF1">
    <property type="entry name" value="CAAX AMINO TERMINAL PROTEASE FAMILY PROTEIN"/>
    <property type="match status" value="1"/>
</dbReference>
<keyword evidence="4" id="KW-1185">Reference proteome</keyword>
<proteinExistence type="predicted"/>
<feature type="transmembrane region" description="Helical" evidence="1">
    <location>
        <begin position="224"/>
        <end position="246"/>
    </location>
</feature>